<keyword evidence="2" id="KW-1185">Reference proteome</keyword>
<accession>A0A514CU39</accession>
<organism evidence="1 2">
    <name type="scientific">Achromobacter phage vB_AxyP_19-32_Axy10</name>
    <dbReference type="NCBI Taxonomy" id="2591041"/>
    <lineage>
        <taxon>Viruses</taxon>
        <taxon>Duplodnaviria</taxon>
        <taxon>Heunggongvirae</taxon>
        <taxon>Uroviricota</taxon>
        <taxon>Caudoviricetes</taxon>
        <taxon>Schitoviridae</taxon>
        <taxon>Rothmandenesvirinae</taxon>
        <taxon>Pourcelvirus</taxon>
        <taxon>Pourcelvirus Axy10</taxon>
    </lineage>
</organism>
<protein>
    <submittedName>
        <fullName evidence="1">Uncharacterized protein</fullName>
    </submittedName>
</protein>
<dbReference type="EMBL" id="MK962629">
    <property type="protein sequence ID" value="QDH83992.1"/>
    <property type="molecule type" value="Genomic_DNA"/>
</dbReference>
<name>A0A514CU39_9CAUD</name>
<sequence>MEEPVNKRRPGAVKWMAVYLDRHAIVWAVSEGEALQKAHEHFKPKKANKGLVHVSMI</sequence>
<gene>
    <name evidence="1" type="ORF">Axy10_030</name>
</gene>
<proteinExistence type="predicted"/>
<dbReference type="Proteomes" id="UP000320802">
    <property type="component" value="Segment"/>
</dbReference>
<evidence type="ECO:0000313" key="1">
    <source>
        <dbReference type="EMBL" id="QDH83992.1"/>
    </source>
</evidence>
<evidence type="ECO:0000313" key="2">
    <source>
        <dbReference type="Proteomes" id="UP000320802"/>
    </source>
</evidence>
<reference evidence="1 2" key="1">
    <citation type="submission" date="2019-05" db="EMBL/GenBank/DDBJ databases">
        <title>Complete genome sequence of sixteen phages from Abidjan, cote d'Ivoire, isolated on a single strain of Achromobacter xylosoxidans.</title>
        <authorList>
            <person name="Essoh C."/>
            <person name="Vernadet J.-P."/>
            <person name="Vergnaud G."/>
            <person name="Pourcel C."/>
        </authorList>
    </citation>
    <scope>NUCLEOTIDE SEQUENCE [LARGE SCALE GENOMIC DNA]</scope>
</reference>